<evidence type="ECO:0000256" key="2">
    <source>
        <dbReference type="ARBA" id="ARBA00022475"/>
    </source>
</evidence>
<protein>
    <submittedName>
        <fullName evidence="8">Type II secretion system F domain protein</fullName>
    </submittedName>
</protein>
<dbReference type="InterPro" id="IPR018076">
    <property type="entry name" value="T2SS_GspF_dom"/>
</dbReference>
<name>F8AL87_METOI</name>
<dbReference type="HOGENOM" id="CLU_827975_0_0_2"/>
<reference evidence="8" key="1">
    <citation type="submission" date="2011-05" db="EMBL/GenBank/DDBJ databases">
        <title>Complete sequence of chromosome of Methanothermococcus okinawensis IH1.</title>
        <authorList>
            <consortium name="US DOE Joint Genome Institute"/>
            <person name="Lucas S."/>
            <person name="Han J."/>
            <person name="Lapidus A."/>
            <person name="Cheng J.-F."/>
            <person name="Goodwin L."/>
            <person name="Pitluck S."/>
            <person name="Peters L."/>
            <person name="Mikhailova N."/>
            <person name="Held B."/>
            <person name="Han C."/>
            <person name="Tapia R."/>
            <person name="Land M."/>
            <person name="Hauser L."/>
            <person name="Kyrpides N."/>
            <person name="Ivanova N."/>
            <person name="Pagani I."/>
            <person name="Sieprawska-Lupa M."/>
            <person name="Takai K."/>
            <person name="Miyazaki J."/>
            <person name="Whitman W."/>
            <person name="Woyke T."/>
        </authorList>
    </citation>
    <scope>NUCLEOTIDE SEQUENCE</scope>
    <source>
        <strain evidence="8">IH1</strain>
    </source>
</reference>
<gene>
    <name evidence="8" type="ordered locus">Metok_0715</name>
</gene>
<comment type="subcellular location">
    <subcellularLocation>
        <location evidence="1">Cell membrane</location>
        <topology evidence="1">Multi-pass membrane protein</topology>
    </subcellularLocation>
</comment>
<feature type="transmembrane region" description="Helical" evidence="6">
    <location>
        <begin position="325"/>
        <end position="344"/>
    </location>
</feature>
<evidence type="ECO:0000313" key="9">
    <source>
        <dbReference type="Proteomes" id="UP000009296"/>
    </source>
</evidence>
<dbReference type="Proteomes" id="UP000009296">
    <property type="component" value="Chromosome"/>
</dbReference>
<feature type="transmembrane region" description="Helical" evidence="6">
    <location>
        <begin position="356"/>
        <end position="379"/>
    </location>
</feature>
<keyword evidence="4 6" id="KW-1133">Transmembrane helix</keyword>
<feature type="transmembrane region" description="Helical" evidence="6">
    <location>
        <begin position="175"/>
        <end position="197"/>
    </location>
</feature>
<dbReference type="RefSeq" id="WP_013866878.1">
    <property type="nucleotide sequence ID" value="NC_015636.1"/>
</dbReference>
<keyword evidence="9" id="KW-1185">Reference proteome</keyword>
<sequence length="384" mass="44125">MKKSTHKSLRESYKQLRLKRTLLFRKIHTSMLKYYDELRKLIDNILYMDLKIGGRRRRIQKRRVSITHVKKLIEAHKEQDIGLTEFYDVYVEKKPDVKVDVDIDLDELIEKSYFNMLNEYSKNLSYFVTHTKYLPSKIDFQYAGIRDVKVYFLKLMFVSMGVGVIYFVNGVYDENILYGIINGVFASAILFIAGIFYPKIKLLLLSRGEIKIQILISILHMISSLNSGMSLQEAMKNISENPEYGIASFEFKNIIYDINRGGYSFKESLERAKIRTKIPLMKKLYAQLIISANKGGAQLLLKNLYNEVIRESISKIDSSKFQISNLGNLVFGVGMILPFAGMLLSSLQGGMGFSGIINTTNLLLTKIAPMATIVFTIFIKMKIE</sequence>
<proteinExistence type="predicted"/>
<organism evidence="8 9">
    <name type="scientific">Methanothermococcus okinawensis (strain DSM 14208 / JCM 11175 / IH1)</name>
    <dbReference type="NCBI Taxonomy" id="647113"/>
    <lineage>
        <taxon>Archaea</taxon>
        <taxon>Methanobacteriati</taxon>
        <taxon>Methanobacteriota</taxon>
        <taxon>Methanomada group</taxon>
        <taxon>Methanococci</taxon>
        <taxon>Methanococcales</taxon>
        <taxon>Methanococcaceae</taxon>
        <taxon>Methanothermococcus</taxon>
    </lineage>
</organism>
<dbReference type="STRING" id="647113.Metok_0715"/>
<dbReference type="Pfam" id="PF00482">
    <property type="entry name" value="T2SSF"/>
    <property type="match status" value="1"/>
</dbReference>
<dbReference type="EMBL" id="CP002792">
    <property type="protein sequence ID" value="AEH06692.1"/>
    <property type="molecule type" value="Genomic_DNA"/>
</dbReference>
<dbReference type="AlphaFoldDB" id="F8AL87"/>
<feature type="domain" description="Type II secretion system protein GspF" evidence="7">
    <location>
        <begin position="220"/>
        <end position="344"/>
    </location>
</feature>
<evidence type="ECO:0000256" key="6">
    <source>
        <dbReference type="SAM" id="Phobius"/>
    </source>
</evidence>
<feature type="transmembrane region" description="Helical" evidence="6">
    <location>
        <begin position="151"/>
        <end position="169"/>
    </location>
</feature>
<dbReference type="eggNOG" id="arCOG01812">
    <property type="taxonomic scope" value="Archaea"/>
</dbReference>
<dbReference type="InterPro" id="IPR056569">
    <property type="entry name" value="ArlJ-like"/>
</dbReference>
<keyword evidence="3 6" id="KW-0812">Transmembrane</keyword>
<dbReference type="GeneID" id="10772856"/>
<evidence type="ECO:0000313" key="8">
    <source>
        <dbReference type="EMBL" id="AEH06692.1"/>
    </source>
</evidence>
<evidence type="ECO:0000256" key="5">
    <source>
        <dbReference type="ARBA" id="ARBA00023136"/>
    </source>
</evidence>
<evidence type="ECO:0000256" key="1">
    <source>
        <dbReference type="ARBA" id="ARBA00004651"/>
    </source>
</evidence>
<evidence type="ECO:0000256" key="4">
    <source>
        <dbReference type="ARBA" id="ARBA00022989"/>
    </source>
</evidence>
<dbReference type="PANTHER" id="PTHR35402:SF1">
    <property type="entry name" value="TYPE II SECRETION SYSTEM PROTEIN GSPF DOMAIN-CONTAINING PROTEIN"/>
    <property type="match status" value="1"/>
</dbReference>
<keyword evidence="2" id="KW-1003">Cell membrane</keyword>
<evidence type="ECO:0000256" key="3">
    <source>
        <dbReference type="ARBA" id="ARBA00022692"/>
    </source>
</evidence>
<dbReference type="GO" id="GO:0005886">
    <property type="term" value="C:plasma membrane"/>
    <property type="evidence" value="ECO:0007669"/>
    <property type="project" value="UniProtKB-SubCell"/>
</dbReference>
<accession>F8AL87</accession>
<evidence type="ECO:0000259" key="7">
    <source>
        <dbReference type="Pfam" id="PF00482"/>
    </source>
</evidence>
<keyword evidence="5 6" id="KW-0472">Membrane</keyword>
<dbReference type="KEGG" id="mok:Metok_0715"/>
<dbReference type="PANTHER" id="PTHR35402">
    <property type="entry name" value="INTEGRAL MEMBRANE PROTEIN-RELATED"/>
    <property type="match status" value="1"/>
</dbReference>